<proteinExistence type="predicted"/>
<sequence length="189" mass="21182">MPPVRTIGSRIRGFREEREVDLQTLSQNTGLTEDYLEKLESDAIYPCIGPLQKVARALGVRLGTFLDDQFSRDPVVSSINGEAEADEALHTGRVPRPSYTYHALAKGKNDRNMEPFHIRIFPDSGERKTTSHQGEEFICVLKGELLVVYGRETRVLKPGETIYYNSIVPHYVGAAGDEPVEFLAVTYNP</sequence>
<dbReference type="Gene3D" id="1.10.260.40">
    <property type="entry name" value="lambda repressor-like DNA-binding domains"/>
    <property type="match status" value="1"/>
</dbReference>
<dbReference type="InterPro" id="IPR011051">
    <property type="entry name" value="RmlC_Cupin_sf"/>
</dbReference>
<dbReference type="CDD" id="cd00093">
    <property type="entry name" value="HTH_XRE"/>
    <property type="match status" value="1"/>
</dbReference>
<dbReference type="InterPro" id="IPR014710">
    <property type="entry name" value="RmlC-like_jellyroll"/>
</dbReference>
<dbReference type="GO" id="GO:0003677">
    <property type="term" value="F:DNA binding"/>
    <property type="evidence" value="ECO:0007669"/>
    <property type="project" value="UniProtKB-KW"/>
</dbReference>
<dbReference type="PANTHER" id="PTHR46797:SF19">
    <property type="entry name" value="BLL2473 PROTEIN"/>
    <property type="match status" value="1"/>
</dbReference>
<dbReference type="Gene3D" id="2.60.120.10">
    <property type="entry name" value="Jelly Rolls"/>
    <property type="match status" value="1"/>
</dbReference>
<dbReference type="SUPFAM" id="SSF51182">
    <property type="entry name" value="RmlC-like cupins"/>
    <property type="match status" value="1"/>
</dbReference>
<feature type="domain" description="HTH cro/C1-type" evidence="2">
    <location>
        <begin position="11"/>
        <end position="65"/>
    </location>
</feature>
<evidence type="ECO:0000256" key="1">
    <source>
        <dbReference type="ARBA" id="ARBA00023125"/>
    </source>
</evidence>
<dbReference type="InterPro" id="IPR050807">
    <property type="entry name" value="TransReg_Diox_bact_type"/>
</dbReference>
<dbReference type="GO" id="GO:0003700">
    <property type="term" value="F:DNA-binding transcription factor activity"/>
    <property type="evidence" value="ECO:0007669"/>
    <property type="project" value="TreeGrafter"/>
</dbReference>
<dbReference type="PANTHER" id="PTHR46797">
    <property type="entry name" value="HTH-TYPE TRANSCRIPTIONAL REGULATOR"/>
    <property type="match status" value="1"/>
</dbReference>
<dbReference type="GO" id="GO:0005829">
    <property type="term" value="C:cytosol"/>
    <property type="evidence" value="ECO:0007669"/>
    <property type="project" value="TreeGrafter"/>
</dbReference>
<dbReference type="Pfam" id="PF07883">
    <property type="entry name" value="Cupin_2"/>
    <property type="match status" value="1"/>
</dbReference>
<accession>A0A212JWV6</accession>
<protein>
    <submittedName>
        <fullName evidence="3">Transcriptional regulator, XRE family</fullName>
    </submittedName>
</protein>
<keyword evidence="1" id="KW-0238">DNA-binding</keyword>
<dbReference type="InterPro" id="IPR001387">
    <property type="entry name" value="Cro/C1-type_HTH"/>
</dbReference>
<dbReference type="SUPFAM" id="SSF47413">
    <property type="entry name" value="lambda repressor-like DNA-binding domains"/>
    <property type="match status" value="1"/>
</dbReference>
<dbReference type="AlphaFoldDB" id="A0A212JWV6"/>
<dbReference type="InterPro" id="IPR010982">
    <property type="entry name" value="Lambda_DNA-bd_dom_sf"/>
</dbReference>
<dbReference type="EMBL" id="FLUP01000001">
    <property type="protein sequence ID" value="SBW03919.1"/>
    <property type="molecule type" value="Genomic_DNA"/>
</dbReference>
<dbReference type="CDD" id="cd02209">
    <property type="entry name" value="cupin_XRE_C"/>
    <property type="match status" value="1"/>
</dbReference>
<dbReference type="PROSITE" id="PS50943">
    <property type="entry name" value="HTH_CROC1"/>
    <property type="match status" value="1"/>
</dbReference>
<organism evidence="3">
    <name type="scientific">uncultured Desulfovibrio sp</name>
    <dbReference type="NCBI Taxonomy" id="167968"/>
    <lineage>
        <taxon>Bacteria</taxon>
        <taxon>Pseudomonadati</taxon>
        <taxon>Thermodesulfobacteriota</taxon>
        <taxon>Desulfovibrionia</taxon>
        <taxon>Desulfovibrionales</taxon>
        <taxon>Desulfovibrionaceae</taxon>
        <taxon>Desulfovibrio</taxon>
        <taxon>environmental samples</taxon>
    </lineage>
</organism>
<dbReference type="Pfam" id="PF13443">
    <property type="entry name" value="HTH_26"/>
    <property type="match status" value="1"/>
</dbReference>
<gene>
    <name evidence="3" type="ORF">KM92DES2_11856</name>
</gene>
<dbReference type="RefSeq" id="WP_192112586.1">
    <property type="nucleotide sequence ID" value="NZ_CABUEN010000003.1"/>
</dbReference>
<reference evidence="3" key="1">
    <citation type="submission" date="2016-04" db="EMBL/GenBank/DDBJ databases">
        <authorList>
            <person name="Evans L.H."/>
            <person name="Alamgir A."/>
            <person name="Owens N."/>
            <person name="Weber N.D."/>
            <person name="Virtaneva K."/>
            <person name="Barbian K."/>
            <person name="Babar A."/>
            <person name="Rosenke K."/>
        </authorList>
    </citation>
    <scope>NUCLEOTIDE SEQUENCE</scope>
    <source>
        <strain evidence="3">92-2</strain>
    </source>
</reference>
<evidence type="ECO:0000313" key="3">
    <source>
        <dbReference type="EMBL" id="SBW03919.1"/>
    </source>
</evidence>
<name>A0A212JWV6_9BACT</name>
<dbReference type="SMART" id="SM00530">
    <property type="entry name" value="HTH_XRE"/>
    <property type="match status" value="1"/>
</dbReference>
<evidence type="ECO:0000259" key="2">
    <source>
        <dbReference type="PROSITE" id="PS50943"/>
    </source>
</evidence>
<dbReference type="InterPro" id="IPR013096">
    <property type="entry name" value="Cupin_2"/>
</dbReference>